<feature type="transmembrane region" description="Helical" evidence="15">
    <location>
        <begin position="424"/>
        <end position="449"/>
    </location>
</feature>
<keyword evidence="18" id="KW-1185">Reference proteome</keyword>
<feature type="domain" description="Ion transport" evidence="16">
    <location>
        <begin position="439"/>
        <end position="719"/>
    </location>
</feature>
<feature type="transmembrane region" description="Helical" evidence="15">
    <location>
        <begin position="687"/>
        <end position="708"/>
    </location>
</feature>
<feature type="region of interest" description="Disordered" evidence="14">
    <location>
        <begin position="967"/>
        <end position="989"/>
    </location>
</feature>
<keyword evidence="7" id="KW-0677">Repeat</keyword>
<evidence type="ECO:0000259" key="16">
    <source>
        <dbReference type="Pfam" id="PF00520"/>
    </source>
</evidence>
<feature type="compositionally biased region" description="Basic residues" evidence="14">
    <location>
        <begin position="904"/>
        <end position="914"/>
    </location>
</feature>
<dbReference type="GO" id="GO:0098703">
    <property type="term" value="P:calcium ion import across plasma membrane"/>
    <property type="evidence" value="ECO:0007669"/>
    <property type="project" value="TreeGrafter"/>
</dbReference>
<evidence type="ECO:0000256" key="7">
    <source>
        <dbReference type="ARBA" id="ARBA00022737"/>
    </source>
</evidence>
<evidence type="ECO:0000256" key="5">
    <source>
        <dbReference type="ARBA" id="ARBA00022673"/>
    </source>
</evidence>
<keyword evidence="10" id="KW-0406">Ion transport</keyword>
<evidence type="ECO:0000256" key="14">
    <source>
        <dbReference type="SAM" id="MobiDB-lite"/>
    </source>
</evidence>
<organism evidence="17 18">
    <name type="scientific">Elysia crispata</name>
    <name type="common">lettuce slug</name>
    <dbReference type="NCBI Taxonomy" id="231223"/>
    <lineage>
        <taxon>Eukaryota</taxon>
        <taxon>Metazoa</taxon>
        <taxon>Spiralia</taxon>
        <taxon>Lophotrochozoa</taxon>
        <taxon>Mollusca</taxon>
        <taxon>Gastropoda</taxon>
        <taxon>Heterobranchia</taxon>
        <taxon>Euthyneura</taxon>
        <taxon>Panpulmonata</taxon>
        <taxon>Sacoglossa</taxon>
        <taxon>Placobranchoidea</taxon>
        <taxon>Plakobranchidae</taxon>
        <taxon>Elysia</taxon>
    </lineage>
</organism>
<dbReference type="SUPFAM" id="SSF48403">
    <property type="entry name" value="Ankyrin repeat"/>
    <property type="match status" value="1"/>
</dbReference>
<keyword evidence="2" id="KW-0813">Transport</keyword>
<dbReference type="Proteomes" id="UP001283361">
    <property type="component" value="Unassembled WGS sequence"/>
</dbReference>
<feature type="region of interest" description="Disordered" evidence="14">
    <location>
        <begin position="1"/>
        <end position="28"/>
    </location>
</feature>
<feature type="region of interest" description="Disordered" evidence="14">
    <location>
        <begin position="875"/>
        <end position="945"/>
    </location>
</feature>
<dbReference type="Gene3D" id="1.25.40.20">
    <property type="entry name" value="Ankyrin repeat-containing domain"/>
    <property type="match status" value="1"/>
</dbReference>
<keyword evidence="6 15" id="KW-0812">Transmembrane</keyword>
<feature type="repeat" description="ANK" evidence="13">
    <location>
        <begin position="203"/>
        <end position="235"/>
    </location>
</feature>
<evidence type="ECO:0000256" key="1">
    <source>
        <dbReference type="ARBA" id="ARBA00004651"/>
    </source>
</evidence>
<evidence type="ECO:0000256" key="9">
    <source>
        <dbReference type="ARBA" id="ARBA00022989"/>
    </source>
</evidence>
<feature type="repeat" description="ANK" evidence="13">
    <location>
        <begin position="236"/>
        <end position="268"/>
    </location>
</feature>
<feature type="transmembrane region" description="Helical" evidence="15">
    <location>
        <begin position="542"/>
        <end position="563"/>
    </location>
</feature>
<evidence type="ECO:0000256" key="12">
    <source>
        <dbReference type="ARBA" id="ARBA00023303"/>
    </source>
</evidence>
<keyword evidence="11 15" id="KW-0472">Membrane</keyword>
<evidence type="ECO:0000313" key="18">
    <source>
        <dbReference type="Proteomes" id="UP001283361"/>
    </source>
</evidence>
<evidence type="ECO:0000256" key="3">
    <source>
        <dbReference type="ARBA" id="ARBA00022475"/>
    </source>
</evidence>
<feature type="repeat" description="ANK" evidence="13">
    <location>
        <begin position="304"/>
        <end position="336"/>
    </location>
</feature>
<dbReference type="Pfam" id="PF12796">
    <property type="entry name" value="Ank_2"/>
    <property type="match status" value="2"/>
</dbReference>
<dbReference type="InterPro" id="IPR024862">
    <property type="entry name" value="TRPV"/>
</dbReference>
<evidence type="ECO:0000256" key="2">
    <source>
        <dbReference type="ARBA" id="ARBA00022448"/>
    </source>
</evidence>
<dbReference type="InterPro" id="IPR036770">
    <property type="entry name" value="Ankyrin_rpt-contain_sf"/>
</dbReference>
<comment type="subcellular location">
    <subcellularLocation>
        <location evidence="1">Cell membrane</location>
        <topology evidence="1">Multi-pass membrane protein</topology>
    </subcellularLocation>
</comment>
<protein>
    <recommendedName>
        <fullName evidence="16">Ion transport domain-containing protein</fullName>
    </recommendedName>
</protein>
<dbReference type="GO" id="GO:0005886">
    <property type="term" value="C:plasma membrane"/>
    <property type="evidence" value="ECO:0007669"/>
    <property type="project" value="UniProtKB-SubCell"/>
</dbReference>
<keyword evidence="4" id="KW-0109">Calcium transport</keyword>
<evidence type="ECO:0000313" key="17">
    <source>
        <dbReference type="EMBL" id="KAK3803863.1"/>
    </source>
</evidence>
<evidence type="ECO:0000256" key="11">
    <source>
        <dbReference type="ARBA" id="ARBA00023136"/>
    </source>
</evidence>
<dbReference type="PANTHER" id="PTHR10582">
    <property type="entry name" value="TRANSIENT RECEPTOR POTENTIAL ION CHANNEL PROTEIN"/>
    <property type="match status" value="1"/>
</dbReference>
<evidence type="ECO:0000256" key="6">
    <source>
        <dbReference type="ARBA" id="ARBA00022692"/>
    </source>
</evidence>
<keyword evidence="3" id="KW-1003">Cell membrane</keyword>
<keyword evidence="9 15" id="KW-1133">Transmembrane helix</keyword>
<evidence type="ECO:0000256" key="8">
    <source>
        <dbReference type="ARBA" id="ARBA00022837"/>
    </source>
</evidence>
<evidence type="ECO:0000256" key="13">
    <source>
        <dbReference type="PROSITE-ProRule" id="PRU00023"/>
    </source>
</evidence>
<feature type="transmembrane region" description="Helical" evidence="15">
    <location>
        <begin position="569"/>
        <end position="586"/>
    </location>
</feature>
<dbReference type="EMBL" id="JAWDGP010000082">
    <property type="protein sequence ID" value="KAK3803863.1"/>
    <property type="molecule type" value="Genomic_DNA"/>
</dbReference>
<evidence type="ECO:0000256" key="15">
    <source>
        <dbReference type="SAM" id="Phobius"/>
    </source>
</evidence>
<keyword evidence="5" id="KW-0107">Calcium channel</keyword>
<dbReference type="Pfam" id="PF00520">
    <property type="entry name" value="Ion_trans"/>
    <property type="match status" value="1"/>
</dbReference>
<proteinExistence type="predicted"/>
<dbReference type="PROSITE" id="PS50088">
    <property type="entry name" value="ANK_REPEAT"/>
    <property type="match status" value="3"/>
</dbReference>
<accession>A0AAE1EFX3</accession>
<dbReference type="PROSITE" id="PS50297">
    <property type="entry name" value="ANK_REP_REGION"/>
    <property type="match status" value="3"/>
</dbReference>
<dbReference type="GO" id="GO:0005262">
    <property type="term" value="F:calcium channel activity"/>
    <property type="evidence" value="ECO:0007669"/>
    <property type="project" value="UniProtKB-KW"/>
</dbReference>
<dbReference type="InterPro" id="IPR005821">
    <property type="entry name" value="Ion_trans_dom"/>
</dbReference>
<evidence type="ECO:0000256" key="4">
    <source>
        <dbReference type="ARBA" id="ARBA00022568"/>
    </source>
</evidence>
<name>A0AAE1EFX3_9GAST</name>
<sequence length="989" mass="113121">MDLKKRLKKGQVVPNDEDKSKLVGSDNGSFQMDEVKSEIASQKKSAKFHEIAAALTNKKSNALKLIADVRLSAKAWRTYAATRRVPMKRKKVETHFPMVAKSENESNEVSNINSGLGLDYIHADYTDFNAYSKLKYGNASHEQAGTKSKMAKKDFDMAAASNRALLQYFAELGQSAKEDEVINLDFVHTLVASGADINCADKHGQTVLHEVARAWHRDVGLFLLEHGADPNKADLYGRRPLHVAAAVDYPEMVNLLIDKGADKEAKTFRENQTPVFYAAKTDAVQSLKTLIKRECLFKEERDYKGRTPIHVAAELDRSETARLLLELDAPCYFSDYKGQRAITWMITKMAPVAHEALNQFHMTDRPNRKQYFSLNHLVRDKTHDPEGNAISPLHTVVTYRQFDLLMHPVFIRFLDVMWIKFARFWALFNLGFNAAYIVMWTIIGIAVDYDKKHNYEMPDDIWRLVLYILAMLLTVYQIVEEIMEFKRSLRLHEEYEQRRTEDINRDLEFCHPRWPEEEKYLKQEIGELQNLKPKYFSDMWNIFDWLCYVMLIICMVTHIVDVVNHTENVARAHIRLMAVTIILLWLRLMKNARAFALLGPFIVMLGHMLKDCVRFLFLYMEFYIPFLAAFWMIFGGTKKAETNSEEDVVVDGYHKPGQLFFSMLRLTLVDEYDYENMHKIDSVMADLLLSAWFMLSAVLCLNLFIALLSDTFQRVYDNAQANSVMQRAINILNTWDGMNPQSKEKFLMHIERCCSPLKEDYDDDMTETGDEDMKKVTIQIKEDLDNFQEMFKLRFGDPYSQLMSSGAGNRSSGTGGSGSKGELVSVQKLEHEMGGLRDTIQEVKAQQDDLAQKMTSDMTSVKSMLRQLLQKPFIPDEAGTSQSPPPDYFQPEEAGLPKQTPLSKMKRKKKKNKRPMSAGLEIDTLEDTSEVSSKADSQPLFDLSEFSPGFIPDMTRSAPPQAFDVILSPMSVPSPPSDSAKEAEDATTC</sequence>
<dbReference type="SMART" id="SM00248">
    <property type="entry name" value="ANK"/>
    <property type="match status" value="5"/>
</dbReference>
<feature type="compositionally biased region" description="Basic and acidic residues" evidence="14">
    <location>
        <begin position="979"/>
        <end position="989"/>
    </location>
</feature>
<comment type="caution">
    <text evidence="17">The sequence shown here is derived from an EMBL/GenBank/DDBJ whole genome shotgun (WGS) entry which is preliminary data.</text>
</comment>
<dbReference type="AlphaFoldDB" id="A0AAE1EFX3"/>
<feature type="transmembrane region" description="Helical" evidence="15">
    <location>
        <begin position="461"/>
        <end position="479"/>
    </location>
</feature>
<reference evidence="17" key="1">
    <citation type="journal article" date="2023" name="G3 (Bethesda)">
        <title>A reference genome for the long-term kleptoplast-retaining sea slug Elysia crispata morphotype clarki.</title>
        <authorList>
            <person name="Eastman K.E."/>
            <person name="Pendleton A.L."/>
            <person name="Shaikh M.A."/>
            <person name="Suttiyut T."/>
            <person name="Ogas R."/>
            <person name="Tomko P."/>
            <person name="Gavelis G."/>
            <person name="Widhalm J.R."/>
            <person name="Wisecaver J.H."/>
        </authorList>
    </citation>
    <scope>NUCLEOTIDE SEQUENCE</scope>
    <source>
        <strain evidence="17">ECLA1</strain>
    </source>
</reference>
<gene>
    <name evidence="17" type="ORF">RRG08_029455</name>
</gene>
<keyword evidence="8" id="KW-0106">Calcium</keyword>
<keyword evidence="13" id="KW-0040">ANK repeat</keyword>
<evidence type="ECO:0000256" key="10">
    <source>
        <dbReference type="ARBA" id="ARBA00023065"/>
    </source>
</evidence>
<dbReference type="InterPro" id="IPR002110">
    <property type="entry name" value="Ankyrin_rpt"/>
</dbReference>
<dbReference type="PANTHER" id="PTHR10582:SF33">
    <property type="entry name" value="TRANSIENT RECEPTOR POTENTIAL CHANNEL PYREXIA"/>
    <property type="match status" value="1"/>
</dbReference>
<keyword evidence="12" id="KW-0407">Ion channel</keyword>
<feature type="transmembrane region" description="Helical" evidence="15">
    <location>
        <begin position="615"/>
        <end position="634"/>
    </location>
</feature>